<organism evidence="4 5">
    <name type="scientific">Aurantimonas manganoxydans (strain ATCC BAA-1229 / DSM 21871 / SI85-9A1)</name>
    <dbReference type="NCBI Taxonomy" id="287752"/>
    <lineage>
        <taxon>Bacteria</taxon>
        <taxon>Pseudomonadati</taxon>
        <taxon>Pseudomonadota</taxon>
        <taxon>Alphaproteobacteria</taxon>
        <taxon>Hyphomicrobiales</taxon>
        <taxon>Aurantimonadaceae</taxon>
        <taxon>Aurantimonas</taxon>
    </lineage>
</organism>
<dbReference type="GO" id="GO:0006396">
    <property type="term" value="P:RNA processing"/>
    <property type="evidence" value="ECO:0007669"/>
    <property type="project" value="InterPro"/>
</dbReference>
<dbReference type="InterPro" id="IPR001537">
    <property type="entry name" value="SpoU_MeTrfase"/>
</dbReference>
<proteinExistence type="predicted"/>
<dbReference type="Gene3D" id="3.40.1280.10">
    <property type="match status" value="1"/>
</dbReference>
<dbReference type="InterPro" id="IPR029026">
    <property type="entry name" value="tRNA_m1G_MTases_N"/>
</dbReference>
<dbReference type="GO" id="GO:0032259">
    <property type="term" value="P:methylation"/>
    <property type="evidence" value="ECO:0007669"/>
    <property type="project" value="UniProtKB-KW"/>
</dbReference>
<dbReference type="InterPro" id="IPR029028">
    <property type="entry name" value="Alpha/beta_knot_MTases"/>
</dbReference>
<dbReference type="GO" id="GO:0003723">
    <property type="term" value="F:RNA binding"/>
    <property type="evidence" value="ECO:0007669"/>
    <property type="project" value="InterPro"/>
</dbReference>
<evidence type="ECO:0000256" key="1">
    <source>
        <dbReference type="ARBA" id="ARBA00022603"/>
    </source>
</evidence>
<evidence type="ECO:0000313" key="5">
    <source>
        <dbReference type="Proteomes" id="UP000000321"/>
    </source>
</evidence>
<evidence type="ECO:0000313" key="4">
    <source>
        <dbReference type="EMBL" id="EAS50816.1"/>
    </source>
</evidence>
<gene>
    <name evidence="4" type="ORF">SI859A1_00941</name>
</gene>
<dbReference type="GO" id="GO:0008173">
    <property type="term" value="F:RNA methyltransferase activity"/>
    <property type="evidence" value="ECO:0007669"/>
    <property type="project" value="InterPro"/>
</dbReference>
<dbReference type="BioCyc" id="AURANTIMONAS:SI859A1_00941-MONOMER"/>
<dbReference type="Proteomes" id="UP000000321">
    <property type="component" value="Unassembled WGS sequence"/>
</dbReference>
<dbReference type="AlphaFoldDB" id="Q1YJQ7"/>
<protein>
    <submittedName>
        <fullName evidence="4">Putative RNA methylase</fullName>
    </submittedName>
</protein>
<dbReference type="InterPro" id="IPR029064">
    <property type="entry name" value="Ribosomal_eL30-like_sf"/>
</dbReference>
<keyword evidence="1 4" id="KW-0489">Methyltransferase</keyword>
<dbReference type="PANTHER" id="PTHR43191:SF12">
    <property type="entry name" value="RRNA METHYLASE"/>
    <property type="match status" value="1"/>
</dbReference>
<comment type="caution">
    <text evidence="4">The sequence shown here is derived from an EMBL/GenBank/DDBJ whole genome shotgun (WGS) entry which is preliminary data.</text>
</comment>
<dbReference type="EMBL" id="AAPJ01000002">
    <property type="protein sequence ID" value="EAS50816.1"/>
    <property type="molecule type" value="Genomic_DNA"/>
</dbReference>
<dbReference type="SUPFAM" id="SSF75217">
    <property type="entry name" value="alpha/beta knot"/>
    <property type="match status" value="1"/>
</dbReference>
<dbReference type="SUPFAM" id="SSF55315">
    <property type="entry name" value="L30e-like"/>
    <property type="match status" value="1"/>
</dbReference>
<dbReference type="HOGENOM" id="CLU_021322_3_3_5"/>
<dbReference type="PANTHER" id="PTHR43191">
    <property type="entry name" value="RRNA METHYLTRANSFERASE 3"/>
    <property type="match status" value="1"/>
</dbReference>
<evidence type="ECO:0000259" key="3">
    <source>
        <dbReference type="Pfam" id="PF00588"/>
    </source>
</evidence>
<dbReference type="CDD" id="cd18095">
    <property type="entry name" value="SpoU-like_rRNA-MTase"/>
    <property type="match status" value="1"/>
</dbReference>
<sequence length="297" mass="31050">MRRTAIRHPPRALLRSFPTGQTPPMPVSLSTIAIDDPSDPRVEPFRNVRDRDLVGREGFIAEGTVVLDQLLVSRRFRPTSLLILRNRLAGLAERLARFPGDAPIHVADQAVFDGIAGFAVHRGVLAHGAERGARPSAADTIAAAGGRPIIIAVGLSNHDNLGAIFRNAAAFGAGAVLCDTTSCHPLYRKALRVSVGTALTVPWCREGTGESLVAACRAAGYRVLALSPAGETPLAGLVTAGRTALCLGAEGQGLSPDLMRAVETVRIEMAPGLDSLNVATSAAIVLHRLFAGEGTAA</sequence>
<dbReference type="InterPro" id="IPR051259">
    <property type="entry name" value="rRNA_Methyltransferase"/>
</dbReference>
<keyword evidence="2" id="KW-0808">Transferase</keyword>
<keyword evidence="5" id="KW-1185">Reference proteome</keyword>
<feature type="domain" description="tRNA/rRNA methyltransferase SpoU type" evidence="3">
    <location>
        <begin position="149"/>
        <end position="287"/>
    </location>
</feature>
<dbReference type="Pfam" id="PF00588">
    <property type="entry name" value="SpoU_methylase"/>
    <property type="match status" value="1"/>
</dbReference>
<name>Q1YJQ7_AURMS</name>
<accession>Q1YJQ7</accession>
<reference evidence="4 5" key="1">
    <citation type="journal article" date="2008" name="Appl. Environ. Microbiol.">
        <title>Genomic insights into Mn(II) oxidation by the marine alphaproteobacterium Aurantimonas sp. strain SI85-9A1.</title>
        <authorList>
            <person name="Dick G.J."/>
            <person name="Podell S."/>
            <person name="Johnson H.A."/>
            <person name="Rivera-Espinoza Y."/>
            <person name="Bernier-Latmani R."/>
            <person name="McCarthy J.K."/>
            <person name="Torpey J.W."/>
            <person name="Clement B.G."/>
            <person name="Gaasterland T."/>
            <person name="Tebo B.M."/>
        </authorList>
    </citation>
    <scope>NUCLEOTIDE SEQUENCE [LARGE SCALE GENOMIC DNA]</scope>
    <source>
        <strain evidence="4 5">SI85-9A1</strain>
    </source>
</reference>
<evidence type="ECO:0000256" key="2">
    <source>
        <dbReference type="ARBA" id="ARBA00022679"/>
    </source>
</evidence>